<feature type="domain" description="Cyclic nucleotide-binding" evidence="1">
    <location>
        <begin position="15"/>
        <end position="108"/>
    </location>
</feature>
<dbReference type="Proteomes" id="UP000561271">
    <property type="component" value="Unassembled WGS sequence"/>
</dbReference>
<dbReference type="InterPro" id="IPR050397">
    <property type="entry name" value="Env_Response_Regulators"/>
</dbReference>
<dbReference type="InterPro" id="IPR014710">
    <property type="entry name" value="RmlC-like_jellyroll"/>
</dbReference>
<dbReference type="PROSITE" id="PS50042">
    <property type="entry name" value="CNMP_BINDING_3"/>
    <property type="match status" value="1"/>
</dbReference>
<dbReference type="CDD" id="cd00038">
    <property type="entry name" value="CAP_ED"/>
    <property type="match status" value="1"/>
</dbReference>
<accession>A0A6V8Q0K3</accession>
<proteinExistence type="predicted"/>
<organism evidence="2 3">
    <name type="scientific">Candidatus Hakubella thermalkaliphila</name>
    <dbReference type="NCBI Taxonomy" id="2754717"/>
    <lineage>
        <taxon>Bacteria</taxon>
        <taxon>Bacillati</taxon>
        <taxon>Actinomycetota</taxon>
        <taxon>Actinomycetota incertae sedis</taxon>
        <taxon>Candidatus Hakubellales</taxon>
        <taxon>Candidatus Hakubellaceae</taxon>
        <taxon>Candidatus Hakubella</taxon>
    </lineage>
</organism>
<evidence type="ECO:0000313" key="3">
    <source>
        <dbReference type="Proteomes" id="UP000561271"/>
    </source>
</evidence>
<keyword evidence="2" id="KW-0675">Receptor</keyword>
<dbReference type="PANTHER" id="PTHR24567">
    <property type="entry name" value="CRP FAMILY TRANSCRIPTIONAL REGULATORY PROTEIN"/>
    <property type="match status" value="1"/>
</dbReference>
<dbReference type="Pfam" id="PF00027">
    <property type="entry name" value="cNMP_binding"/>
    <property type="match status" value="1"/>
</dbReference>
<name>A0A6V8Q0K3_9ACTN</name>
<dbReference type="SUPFAM" id="SSF51206">
    <property type="entry name" value="cAMP-binding domain-like"/>
    <property type="match status" value="1"/>
</dbReference>
<protein>
    <submittedName>
        <fullName evidence="2">CRP/FNR family transcriptional regulator, cyclic AMP receptor protein</fullName>
    </submittedName>
</protein>
<feature type="non-terminal residue" evidence="2">
    <location>
        <position position="108"/>
    </location>
</feature>
<dbReference type="InterPro" id="IPR018490">
    <property type="entry name" value="cNMP-bd_dom_sf"/>
</dbReference>
<dbReference type="Gene3D" id="2.60.120.10">
    <property type="entry name" value="Jelly Rolls"/>
    <property type="match status" value="1"/>
</dbReference>
<dbReference type="RefSeq" id="WP_246273455.1">
    <property type="nucleotide sequence ID" value="NZ_BLSC01000426.1"/>
</dbReference>
<dbReference type="GO" id="GO:0005829">
    <property type="term" value="C:cytosol"/>
    <property type="evidence" value="ECO:0007669"/>
    <property type="project" value="TreeGrafter"/>
</dbReference>
<dbReference type="PANTHER" id="PTHR24567:SF74">
    <property type="entry name" value="HTH-TYPE TRANSCRIPTIONAL REGULATOR ARCR"/>
    <property type="match status" value="1"/>
</dbReference>
<dbReference type="SMART" id="SM00100">
    <property type="entry name" value="cNMP"/>
    <property type="match status" value="1"/>
</dbReference>
<sequence>MVSSKSAESLQKVPFFEGLSAAELETVACVMIERFYPKGTVLFLEGDKGEALSVIRHGRVKSSKASADGRQQILQILKDGDSFDEVLLFDQGLSPATAEAAEASTCWP</sequence>
<gene>
    <name evidence="2" type="ORF">HKBW3S44_01908</name>
</gene>
<evidence type="ECO:0000313" key="2">
    <source>
        <dbReference type="EMBL" id="GFP38228.1"/>
    </source>
</evidence>
<dbReference type="InterPro" id="IPR000595">
    <property type="entry name" value="cNMP-bd_dom"/>
</dbReference>
<comment type="caution">
    <text evidence="2">The sequence shown here is derived from an EMBL/GenBank/DDBJ whole genome shotgun (WGS) entry which is preliminary data.</text>
</comment>
<dbReference type="EMBL" id="BLSC01000426">
    <property type="protein sequence ID" value="GFP38228.1"/>
    <property type="molecule type" value="Genomic_DNA"/>
</dbReference>
<reference evidence="2 3" key="1">
    <citation type="journal article" date="2020" name="Front. Microbiol.">
        <title>Single-cell genomics of novel Actinobacteria with the Wood-Ljungdahl pathway discovered in a serpentinizing system.</title>
        <authorList>
            <person name="Merino N."/>
            <person name="Kawai M."/>
            <person name="Boyd E.S."/>
            <person name="Colman D.R."/>
            <person name="McGlynn S.E."/>
            <person name="Nealson K.H."/>
            <person name="Kurokawa K."/>
            <person name="Hongoh Y."/>
        </authorList>
    </citation>
    <scope>NUCLEOTIDE SEQUENCE [LARGE SCALE GENOMIC DNA]</scope>
    <source>
        <strain evidence="2 3">S44</strain>
    </source>
</reference>
<dbReference type="AlphaFoldDB" id="A0A6V8Q0K3"/>
<evidence type="ECO:0000259" key="1">
    <source>
        <dbReference type="PROSITE" id="PS50042"/>
    </source>
</evidence>
<dbReference type="GO" id="GO:0003700">
    <property type="term" value="F:DNA-binding transcription factor activity"/>
    <property type="evidence" value="ECO:0007669"/>
    <property type="project" value="TreeGrafter"/>
</dbReference>